<name>M1NSN7_9CORY</name>
<dbReference type="HOGENOM" id="CLU_041141_2_0_11"/>
<dbReference type="InterPro" id="IPR057727">
    <property type="entry name" value="WCX_dom"/>
</dbReference>
<evidence type="ECO:0000313" key="5">
    <source>
        <dbReference type="Proteomes" id="UP000011723"/>
    </source>
</evidence>
<sequence>MSREPERRDSPEKLHALVQSLNLIPYFESHPGHTVMEAARDLGREPGEIMADLNRLVCSGVGTWPEELVEMSFDYRKVNITNNQGLDRALRLTPTEAGALLLTLESLETMPGLIDRDAVLTATGKLRSIMDQRAVAIYDSLADDDPEETCPQTVLREAMDTGRRVRFIYRSASSDTERERTVDPERIFVHGGETYLSAWEETSGGHRNFRADRMRGVEILAEPADPHRAELRFDASDPFGFESVTQRAELLVRADATWLADYYPITLGEDHGDGWVHASMPVGSSEWFIRFTLGQADRLTVVGPNTLSEALRHRAESALVAYDHPTGQWEI</sequence>
<evidence type="ECO:0000259" key="1">
    <source>
        <dbReference type="Pfam" id="PF13280"/>
    </source>
</evidence>
<dbReference type="InterPro" id="IPR026881">
    <property type="entry name" value="WYL_dom"/>
</dbReference>
<accession>M1NSN7</accession>
<feature type="domain" description="WYL" evidence="1">
    <location>
        <begin position="154"/>
        <end position="219"/>
    </location>
</feature>
<dbReference type="KEGG" id="chn:A605_07325"/>
<dbReference type="STRING" id="1121362.A605_07325"/>
<dbReference type="Pfam" id="PF19187">
    <property type="entry name" value="HTH_PafC"/>
    <property type="match status" value="1"/>
</dbReference>
<dbReference type="PANTHER" id="PTHR34580:SF1">
    <property type="entry name" value="PROTEIN PAFC"/>
    <property type="match status" value="1"/>
</dbReference>
<dbReference type="PATRIC" id="fig|1121362.3.peg.1477"/>
<dbReference type="EMBL" id="CP003697">
    <property type="protein sequence ID" value="AGF72467.1"/>
    <property type="molecule type" value="Genomic_DNA"/>
</dbReference>
<dbReference type="Proteomes" id="UP000011723">
    <property type="component" value="Chromosome"/>
</dbReference>
<dbReference type="eggNOG" id="COG2378">
    <property type="taxonomic scope" value="Bacteria"/>
</dbReference>
<dbReference type="PANTHER" id="PTHR34580">
    <property type="match status" value="1"/>
</dbReference>
<organism evidence="4 5">
    <name type="scientific">Corynebacterium halotolerans YIM 70093 = DSM 44683</name>
    <dbReference type="NCBI Taxonomy" id="1121362"/>
    <lineage>
        <taxon>Bacteria</taxon>
        <taxon>Bacillati</taxon>
        <taxon>Actinomycetota</taxon>
        <taxon>Actinomycetes</taxon>
        <taxon>Mycobacteriales</taxon>
        <taxon>Corynebacteriaceae</taxon>
        <taxon>Corynebacterium</taxon>
    </lineage>
</organism>
<evidence type="ECO:0008006" key="6">
    <source>
        <dbReference type="Google" id="ProtNLM"/>
    </source>
</evidence>
<protein>
    <recommendedName>
        <fullName evidence="6">WYL domain-containing protein</fullName>
    </recommendedName>
</protein>
<feature type="domain" description="PafC HTH" evidence="2">
    <location>
        <begin position="17"/>
        <end position="127"/>
    </location>
</feature>
<gene>
    <name evidence="4" type="ORF">A605_07325</name>
</gene>
<feature type="domain" description="WCX" evidence="3">
    <location>
        <begin position="247"/>
        <end position="319"/>
    </location>
</feature>
<dbReference type="PROSITE" id="PS52050">
    <property type="entry name" value="WYL"/>
    <property type="match status" value="1"/>
</dbReference>
<proteinExistence type="predicted"/>
<evidence type="ECO:0000259" key="2">
    <source>
        <dbReference type="Pfam" id="PF19187"/>
    </source>
</evidence>
<dbReference type="InterPro" id="IPR028349">
    <property type="entry name" value="PafC-like"/>
</dbReference>
<dbReference type="AlphaFoldDB" id="M1NSN7"/>
<dbReference type="RefSeq" id="WP_015400886.1">
    <property type="nucleotide sequence ID" value="NC_020302.1"/>
</dbReference>
<reference evidence="4 5" key="1">
    <citation type="journal article" date="2012" name="Stand. Genomic Sci.">
        <title>Genome sequence of the halotolerant bacterium Corynebacterium halotolerans type strain YIM 70093(T) (= DSM 44683(T)).</title>
        <authorList>
            <person name="Ruckert C."/>
            <person name="Albersmeier A."/>
            <person name="Al-Dilaimi A."/>
            <person name="Niehaus K."/>
            <person name="Szczepanowski R."/>
            <person name="Kalinowski J."/>
        </authorList>
    </citation>
    <scope>NUCLEOTIDE SEQUENCE [LARGE SCALE GENOMIC DNA]</scope>
    <source>
        <strain evidence="4">YIM 70093</strain>
    </source>
</reference>
<evidence type="ECO:0000259" key="3">
    <source>
        <dbReference type="Pfam" id="PF25583"/>
    </source>
</evidence>
<evidence type="ECO:0000313" key="4">
    <source>
        <dbReference type="EMBL" id="AGF72467.1"/>
    </source>
</evidence>
<dbReference type="InterPro" id="IPR043839">
    <property type="entry name" value="PafC_HTH"/>
</dbReference>
<dbReference type="Pfam" id="PF25583">
    <property type="entry name" value="WCX"/>
    <property type="match status" value="1"/>
</dbReference>
<dbReference type="InterPro" id="IPR051534">
    <property type="entry name" value="CBASS_pafABC_assoc_protein"/>
</dbReference>
<dbReference type="Pfam" id="PF13280">
    <property type="entry name" value="WYL"/>
    <property type="match status" value="1"/>
</dbReference>
<keyword evidence="5" id="KW-1185">Reference proteome</keyword>
<dbReference type="OrthoDB" id="5174471at2"/>
<dbReference type="PIRSF" id="PIRSF016838">
    <property type="entry name" value="PafC"/>
    <property type="match status" value="1"/>
</dbReference>